<protein>
    <submittedName>
        <fullName evidence="1">Uncharacterized protein</fullName>
    </submittedName>
</protein>
<accession>C6L9G4</accession>
<organism evidence="1 2">
    <name type="scientific">Marvinbryantia formatexigens DSM 14469</name>
    <dbReference type="NCBI Taxonomy" id="478749"/>
    <lineage>
        <taxon>Bacteria</taxon>
        <taxon>Bacillati</taxon>
        <taxon>Bacillota</taxon>
        <taxon>Clostridia</taxon>
        <taxon>Lachnospirales</taxon>
        <taxon>Lachnospiraceae</taxon>
        <taxon>Marvinbryantia</taxon>
    </lineage>
</organism>
<proteinExistence type="predicted"/>
<evidence type="ECO:0000313" key="1">
    <source>
        <dbReference type="EMBL" id="EET62903.1"/>
    </source>
</evidence>
<evidence type="ECO:0000313" key="2">
    <source>
        <dbReference type="Proteomes" id="UP000005561"/>
    </source>
</evidence>
<gene>
    <name evidence="1" type="ORF">BRYFOR_05254</name>
</gene>
<comment type="caution">
    <text evidence="1">The sequence shown here is derived from an EMBL/GenBank/DDBJ whole genome shotgun (WGS) entry which is preliminary data.</text>
</comment>
<dbReference type="EMBL" id="ACCL02000001">
    <property type="protein sequence ID" value="EET62903.1"/>
    <property type="molecule type" value="Genomic_DNA"/>
</dbReference>
<dbReference type="AlphaFoldDB" id="C6L9G4"/>
<dbReference type="Proteomes" id="UP000005561">
    <property type="component" value="Unassembled WGS sequence"/>
</dbReference>
<name>C6L9G4_9FIRM</name>
<reference evidence="1" key="1">
    <citation type="submission" date="2009-07" db="EMBL/GenBank/DDBJ databases">
        <authorList>
            <person name="Weinstock G."/>
            <person name="Sodergren E."/>
            <person name="Clifton S."/>
            <person name="Fulton L."/>
            <person name="Fulton B."/>
            <person name="Courtney L."/>
            <person name="Fronick C."/>
            <person name="Harrison M."/>
            <person name="Strong C."/>
            <person name="Farmer C."/>
            <person name="Delahaunty K."/>
            <person name="Markovic C."/>
            <person name="Hall O."/>
            <person name="Minx P."/>
            <person name="Tomlinson C."/>
            <person name="Mitreva M."/>
            <person name="Nelson J."/>
            <person name="Hou S."/>
            <person name="Wollam A."/>
            <person name="Pepin K.H."/>
            <person name="Johnson M."/>
            <person name="Bhonagiri V."/>
            <person name="Nash W.E."/>
            <person name="Warren W."/>
            <person name="Chinwalla A."/>
            <person name="Mardis E.R."/>
            <person name="Wilson R.K."/>
        </authorList>
    </citation>
    <scope>NUCLEOTIDE SEQUENCE [LARGE SCALE GENOMIC DNA]</scope>
    <source>
        <strain evidence="1">DSM 14469</strain>
    </source>
</reference>
<keyword evidence="2" id="KW-1185">Reference proteome</keyword>
<sequence length="79" mass="8959">MTISCQPGRLSGPRNNFLPARQAIRSAAQPDSCFYCRRNILTASERTINNSKLCMRICATDCCMDFLKIFIVFPCDFKS</sequence>